<dbReference type="EMBL" id="KI925455">
    <property type="protein sequence ID" value="ETW85567.1"/>
    <property type="molecule type" value="Genomic_DNA"/>
</dbReference>
<dbReference type="Gene3D" id="3.60.21.70">
    <property type="entry name" value="PhoD-like phosphatase"/>
    <property type="match status" value="1"/>
</dbReference>
<dbReference type="InParanoid" id="W4KI92"/>
<protein>
    <recommendedName>
        <fullName evidence="2">PhoD-like phosphatase metallophosphatase domain-containing protein</fullName>
    </recommendedName>
</protein>
<dbReference type="PANTHER" id="PTHR43606">
    <property type="entry name" value="PHOSPHATASE, PUTATIVE (AFU_ORTHOLOGUE AFUA_6G08710)-RELATED"/>
    <property type="match status" value="1"/>
</dbReference>
<dbReference type="eggNOG" id="ENOG502QPM1">
    <property type="taxonomic scope" value="Eukaryota"/>
</dbReference>
<sequence>MPPLVSHVSALASSLFRFFSWLFLRIIPARWNEILLPTLYLTYLLPALFASTSRASACDETKNDKGDSKGDKHAKPPVPSPPKSLDTFWDVLFSFPSSKRSKLLNFAVNTTILFAVAEFALHPIFDTASHVAFTRVGAIYPDAAKLFVRYPRPDHATDGSEESPHSVRILWRRASDTGERSAAPDVWTDGPIISLTSAHDWANTTKLNDLWPSTEYEYILVDVNKGLIPAISAKPIRFRTFPDSRLPGGSRFRFVVSSCVTPNFPYRPFHGRTIKGFDLLANYLALEKFPAAETVVELPSTDSADFESLNDSSSDPLGLNNIVQLEANSTRVSRGSANSTTRVRSPRTEFLMFLGDFIYADVPVYFGEDKEAYRRLYRRNYQSPSFRKVYEQLPIFHTYDDHEIVDNFAGQANDSLTPFPSASDAFRIYNADVNFDPIEKEQFYYDFRYGDAAFFVMDTRRYRSDVKTEGETTRTMLGDKQLSALHKWLGEANNTATFKFIVSSVPFTSLWTHDAQVDSWAGFALEKATLLDALHAVPNVVLLSGDRHEFAAVEFNSERKDGHRVLEISTSPLSMFYIPLVRTLRLQSENTVQRSAVVEKNADGVDVKVEVEVEIPQERVLKYLPLGNHKWSAIEIDTRDPESPTATLEVWIDGAVSYNMTVKGKPVHIKASTSLGAFVPDGLKGLLDKVGLTPNRWF</sequence>
<dbReference type="OrthoDB" id="2100241at2759"/>
<name>W4KI92_HETIT</name>
<dbReference type="RefSeq" id="XP_009542414.1">
    <property type="nucleotide sequence ID" value="XM_009544119.1"/>
</dbReference>
<evidence type="ECO:0000256" key="1">
    <source>
        <dbReference type="SAM" id="MobiDB-lite"/>
    </source>
</evidence>
<feature type="compositionally biased region" description="Basic and acidic residues" evidence="1">
    <location>
        <begin position="60"/>
        <end position="74"/>
    </location>
</feature>
<evidence type="ECO:0000313" key="4">
    <source>
        <dbReference type="Proteomes" id="UP000030671"/>
    </source>
</evidence>
<evidence type="ECO:0000259" key="2">
    <source>
        <dbReference type="Pfam" id="PF09423"/>
    </source>
</evidence>
<dbReference type="CDD" id="cd07389">
    <property type="entry name" value="MPP_PhoD"/>
    <property type="match status" value="1"/>
</dbReference>
<proteinExistence type="predicted"/>
<dbReference type="AlphaFoldDB" id="W4KI92"/>
<dbReference type="InterPro" id="IPR038607">
    <property type="entry name" value="PhoD-like_sf"/>
</dbReference>
<dbReference type="GeneID" id="20674603"/>
<dbReference type="STRING" id="747525.W4KI92"/>
<organism evidence="3 4">
    <name type="scientific">Heterobasidion irregulare (strain TC 32-1)</name>
    <dbReference type="NCBI Taxonomy" id="747525"/>
    <lineage>
        <taxon>Eukaryota</taxon>
        <taxon>Fungi</taxon>
        <taxon>Dikarya</taxon>
        <taxon>Basidiomycota</taxon>
        <taxon>Agaricomycotina</taxon>
        <taxon>Agaricomycetes</taxon>
        <taxon>Russulales</taxon>
        <taxon>Bondarzewiaceae</taxon>
        <taxon>Heterobasidion</taxon>
        <taxon>Heterobasidion annosum species complex</taxon>
    </lineage>
</organism>
<dbReference type="HOGENOM" id="CLU_013967_1_0_1"/>
<evidence type="ECO:0000313" key="3">
    <source>
        <dbReference type="EMBL" id="ETW85567.1"/>
    </source>
</evidence>
<dbReference type="InterPro" id="IPR052900">
    <property type="entry name" value="Phospholipid_Metab_Enz"/>
</dbReference>
<feature type="region of interest" description="Disordered" evidence="1">
    <location>
        <begin position="60"/>
        <end position="81"/>
    </location>
</feature>
<dbReference type="KEGG" id="hir:HETIRDRAFT_432282"/>
<gene>
    <name evidence="3" type="ORF">HETIRDRAFT_432282</name>
</gene>
<dbReference type="PANTHER" id="PTHR43606:SF2">
    <property type="entry name" value="ALKALINE PHOSPHATASE FAMILY PROTEIN (AFU_ORTHOLOGUE AFUA_5G03860)"/>
    <property type="match status" value="1"/>
</dbReference>
<dbReference type="SUPFAM" id="SSF56300">
    <property type="entry name" value="Metallo-dependent phosphatases"/>
    <property type="match status" value="1"/>
</dbReference>
<feature type="domain" description="PhoD-like phosphatase metallophosphatase" evidence="2">
    <location>
        <begin position="339"/>
        <end position="587"/>
    </location>
</feature>
<dbReference type="Proteomes" id="UP000030671">
    <property type="component" value="Unassembled WGS sequence"/>
</dbReference>
<reference evidence="3 4" key="1">
    <citation type="journal article" date="2012" name="New Phytol.">
        <title>Insight into trade-off between wood decay and parasitism from the genome of a fungal forest pathogen.</title>
        <authorList>
            <person name="Olson A."/>
            <person name="Aerts A."/>
            <person name="Asiegbu F."/>
            <person name="Belbahri L."/>
            <person name="Bouzid O."/>
            <person name="Broberg A."/>
            <person name="Canback B."/>
            <person name="Coutinho P.M."/>
            <person name="Cullen D."/>
            <person name="Dalman K."/>
            <person name="Deflorio G."/>
            <person name="van Diepen L.T."/>
            <person name="Dunand C."/>
            <person name="Duplessis S."/>
            <person name="Durling M."/>
            <person name="Gonthier P."/>
            <person name="Grimwood J."/>
            <person name="Fossdal C.G."/>
            <person name="Hansson D."/>
            <person name="Henrissat B."/>
            <person name="Hietala A."/>
            <person name="Himmelstrand K."/>
            <person name="Hoffmeister D."/>
            <person name="Hogberg N."/>
            <person name="James T.Y."/>
            <person name="Karlsson M."/>
            <person name="Kohler A."/>
            <person name="Kues U."/>
            <person name="Lee Y.H."/>
            <person name="Lin Y.C."/>
            <person name="Lind M."/>
            <person name="Lindquist E."/>
            <person name="Lombard V."/>
            <person name="Lucas S."/>
            <person name="Lunden K."/>
            <person name="Morin E."/>
            <person name="Murat C."/>
            <person name="Park J."/>
            <person name="Raffaello T."/>
            <person name="Rouze P."/>
            <person name="Salamov A."/>
            <person name="Schmutz J."/>
            <person name="Solheim H."/>
            <person name="Stahlberg J."/>
            <person name="Velez H."/>
            <person name="de Vries R.P."/>
            <person name="Wiebenga A."/>
            <person name="Woodward S."/>
            <person name="Yakovlev I."/>
            <person name="Garbelotto M."/>
            <person name="Martin F."/>
            <person name="Grigoriev I.V."/>
            <person name="Stenlid J."/>
        </authorList>
    </citation>
    <scope>NUCLEOTIDE SEQUENCE [LARGE SCALE GENOMIC DNA]</scope>
    <source>
        <strain evidence="3 4">TC 32-1</strain>
    </source>
</reference>
<dbReference type="InterPro" id="IPR029052">
    <property type="entry name" value="Metallo-depent_PP-like"/>
</dbReference>
<accession>W4KI92</accession>
<dbReference type="Pfam" id="PF09423">
    <property type="entry name" value="PhoD"/>
    <property type="match status" value="1"/>
</dbReference>
<keyword evidence="4" id="KW-1185">Reference proteome</keyword>
<dbReference type="InterPro" id="IPR018946">
    <property type="entry name" value="PhoD-like_MPP"/>
</dbReference>